<name>X0ZVS1_9ZZZZ</name>
<feature type="non-terminal residue" evidence="2">
    <location>
        <position position="1"/>
    </location>
</feature>
<organism evidence="2">
    <name type="scientific">marine sediment metagenome</name>
    <dbReference type="NCBI Taxonomy" id="412755"/>
    <lineage>
        <taxon>unclassified sequences</taxon>
        <taxon>metagenomes</taxon>
        <taxon>ecological metagenomes</taxon>
    </lineage>
</organism>
<evidence type="ECO:0000313" key="2">
    <source>
        <dbReference type="EMBL" id="GAG64588.1"/>
    </source>
</evidence>
<reference evidence="2" key="1">
    <citation type="journal article" date="2014" name="Front. Microbiol.">
        <title>High frequency of phylogenetically diverse reductive dehalogenase-homologous genes in deep subseafloor sedimentary metagenomes.</title>
        <authorList>
            <person name="Kawai M."/>
            <person name="Futagami T."/>
            <person name="Toyoda A."/>
            <person name="Takaki Y."/>
            <person name="Nishi S."/>
            <person name="Hori S."/>
            <person name="Arai W."/>
            <person name="Tsubouchi T."/>
            <person name="Morono Y."/>
            <person name="Uchiyama I."/>
            <person name="Ito T."/>
            <person name="Fujiyama A."/>
            <person name="Inagaki F."/>
            <person name="Takami H."/>
        </authorList>
    </citation>
    <scope>NUCLEOTIDE SEQUENCE</scope>
    <source>
        <strain evidence="2">Expedition CK06-06</strain>
    </source>
</reference>
<dbReference type="EMBL" id="BART01003983">
    <property type="protein sequence ID" value="GAG64588.1"/>
    <property type="molecule type" value="Genomic_DNA"/>
</dbReference>
<dbReference type="AlphaFoldDB" id="X0ZVS1"/>
<proteinExistence type="predicted"/>
<evidence type="ECO:0000256" key="1">
    <source>
        <dbReference type="SAM" id="MobiDB-lite"/>
    </source>
</evidence>
<protein>
    <submittedName>
        <fullName evidence="2">Uncharacterized protein</fullName>
    </submittedName>
</protein>
<sequence length="228" mass="25116">VGANPKIVRNLGVKGKQFVKFEKQLFKDTKAKTQGTKQRSKQKQVQTEKKAKVSKKELKDAIKKASDTELKDWMQKANKELDLIKDPLERQLAKQRLAATVLEAKTGVAIVDESGNILLGQLEKALTKAGVRTQPTARFPSQVRARIPPLETKAPALGVIEGKIPTGILVPPLPKKRLLCPSPPSPKERLQIVDMFPCISISSACKSKCPLSSEEIKSVSLKYAWSIS</sequence>
<feature type="region of interest" description="Disordered" evidence="1">
    <location>
        <begin position="29"/>
        <end position="53"/>
    </location>
</feature>
<gene>
    <name evidence="2" type="ORF">S01H4_10424</name>
</gene>
<accession>X0ZVS1</accession>
<comment type="caution">
    <text evidence="2">The sequence shown here is derived from an EMBL/GenBank/DDBJ whole genome shotgun (WGS) entry which is preliminary data.</text>
</comment>